<organism evidence="1 2">
    <name type="scientific">Catharanthus roseus</name>
    <name type="common">Madagascar periwinkle</name>
    <name type="synonym">Vinca rosea</name>
    <dbReference type="NCBI Taxonomy" id="4058"/>
    <lineage>
        <taxon>Eukaryota</taxon>
        <taxon>Viridiplantae</taxon>
        <taxon>Streptophyta</taxon>
        <taxon>Embryophyta</taxon>
        <taxon>Tracheophyta</taxon>
        <taxon>Spermatophyta</taxon>
        <taxon>Magnoliopsida</taxon>
        <taxon>eudicotyledons</taxon>
        <taxon>Gunneridae</taxon>
        <taxon>Pentapetalae</taxon>
        <taxon>asterids</taxon>
        <taxon>lamiids</taxon>
        <taxon>Gentianales</taxon>
        <taxon>Apocynaceae</taxon>
        <taxon>Rauvolfioideae</taxon>
        <taxon>Vinceae</taxon>
        <taxon>Catharanthinae</taxon>
        <taxon>Catharanthus</taxon>
    </lineage>
</organism>
<reference evidence="2" key="1">
    <citation type="journal article" date="2023" name="Nat. Plants">
        <title>Single-cell RNA sequencing provides a high-resolution roadmap for understanding the multicellular compartmentation of specialized metabolism.</title>
        <authorList>
            <person name="Sun S."/>
            <person name="Shen X."/>
            <person name="Li Y."/>
            <person name="Li Y."/>
            <person name="Wang S."/>
            <person name="Li R."/>
            <person name="Zhang H."/>
            <person name="Shen G."/>
            <person name="Guo B."/>
            <person name="Wei J."/>
            <person name="Xu J."/>
            <person name="St-Pierre B."/>
            <person name="Chen S."/>
            <person name="Sun C."/>
        </authorList>
    </citation>
    <scope>NUCLEOTIDE SEQUENCE [LARGE SCALE GENOMIC DNA]</scope>
</reference>
<dbReference type="EMBL" id="CM044702">
    <property type="protein sequence ID" value="KAI5677648.1"/>
    <property type="molecule type" value="Genomic_DNA"/>
</dbReference>
<protein>
    <submittedName>
        <fullName evidence="1">Uncharacterized protein</fullName>
    </submittedName>
</protein>
<keyword evidence="2" id="KW-1185">Reference proteome</keyword>
<gene>
    <name evidence="1" type="ORF">M9H77_08598</name>
</gene>
<sequence>MKGQLPVDMLMIKGQARMTSLQQIKPKQSRREHRTRVWKLRKWSQGHRRCRSHYRRVDISGGVEATAVERDVPREIEAATEHVDVSIKVEAAGEVDVPEGVDAIAG</sequence>
<evidence type="ECO:0000313" key="1">
    <source>
        <dbReference type="EMBL" id="KAI5677648.1"/>
    </source>
</evidence>
<accession>A0ACC0BY75</accession>
<name>A0ACC0BY75_CATRO</name>
<dbReference type="Proteomes" id="UP001060085">
    <property type="component" value="Linkage Group LG02"/>
</dbReference>
<evidence type="ECO:0000313" key="2">
    <source>
        <dbReference type="Proteomes" id="UP001060085"/>
    </source>
</evidence>
<comment type="caution">
    <text evidence="1">The sequence shown here is derived from an EMBL/GenBank/DDBJ whole genome shotgun (WGS) entry which is preliminary data.</text>
</comment>
<proteinExistence type="predicted"/>